<feature type="transmembrane region" description="Helical" evidence="1">
    <location>
        <begin position="106"/>
        <end position="122"/>
    </location>
</feature>
<name>A0A089M0F8_9BACL</name>
<gene>
    <name evidence="2" type="ORF">PGRAT_02560</name>
</gene>
<evidence type="ECO:0000256" key="1">
    <source>
        <dbReference type="SAM" id="Phobius"/>
    </source>
</evidence>
<dbReference type="AlphaFoldDB" id="A0A089M0F8"/>
<dbReference type="EMBL" id="CP009287">
    <property type="protein sequence ID" value="AIQ66657.1"/>
    <property type="molecule type" value="Genomic_DNA"/>
</dbReference>
<keyword evidence="1" id="KW-0472">Membrane</keyword>
<accession>A0A089M0F8</accession>
<dbReference type="eggNOG" id="ENOG50305S3">
    <property type="taxonomic scope" value="Bacteria"/>
</dbReference>
<feature type="transmembrane region" description="Helical" evidence="1">
    <location>
        <begin position="134"/>
        <end position="150"/>
    </location>
</feature>
<keyword evidence="3" id="KW-1185">Reference proteome</keyword>
<protein>
    <submittedName>
        <fullName evidence="2">Uncharacterized protein</fullName>
    </submittedName>
</protein>
<dbReference type="HOGENOM" id="CLU_1729586_0_0_9"/>
<evidence type="ECO:0000313" key="2">
    <source>
        <dbReference type="EMBL" id="AIQ66657.1"/>
    </source>
</evidence>
<dbReference type="Proteomes" id="UP000029500">
    <property type="component" value="Chromosome"/>
</dbReference>
<keyword evidence="1" id="KW-1133">Transmembrane helix</keyword>
<dbReference type="RefSeq" id="WP_025707609.1">
    <property type="nucleotide sequence ID" value="NZ_CP009287.1"/>
</dbReference>
<evidence type="ECO:0000313" key="3">
    <source>
        <dbReference type="Proteomes" id="UP000029500"/>
    </source>
</evidence>
<proteinExistence type="predicted"/>
<sequence>MNKLKDYDLPSVRLSAGMYALTKLSAAGLTFMLVSLVMLAFPHTEGVPEGWPTSVPYAIYAYGLPAALVSDALLRVFRFDSLTPALVLYAACGYGAGVWLAAEQGGDAVTCGIAGIFALLLFRLSQLAGERQPLLLPVFALFVPLICLVLF</sequence>
<keyword evidence="1" id="KW-0812">Transmembrane</keyword>
<feature type="transmembrane region" description="Helical" evidence="1">
    <location>
        <begin position="54"/>
        <end position="74"/>
    </location>
</feature>
<dbReference type="OrthoDB" id="2661140at2"/>
<feature type="transmembrane region" description="Helical" evidence="1">
    <location>
        <begin position="21"/>
        <end position="42"/>
    </location>
</feature>
<organism evidence="2 3">
    <name type="scientific">Paenibacillus graminis</name>
    <dbReference type="NCBI Taxonomy" id="189425"/>
    <lineage>
        <taxon>Bacteria</taxon>
        <taxon>Bacillati</taxon>
        <taxon>Bacillota</taxon>
        <taxon>Bacilli</taxon>
        <taxon>Bacillales</taxon>
        <taxon>Paenibacillaceae</taxon>
        <taxon>Paenibacillus</taxon>
    </lineage>
</organism>
<reference evidence="2 3" key="1">
    <citation type="submission" date="2014-08" db="EMBL/GenBank/DDBJ databases">
        <title>Comparative genomics of the Paenibacillus odorifer group.</title>
        <authorList>
            <person name="den Bakker H.C."/>
            <person name="Tsai Y.-C."/>
            <person name="Martin N."/>
            <person name="Korlach J."/>
            <person name="Wiedmann M."/>
        </authorList>
    </citation>
    <scope>NUCLEOTIDE SEQUENCE [LARGE SCALE GENOMIC DNA]</scope>
    <source>
        <strain evidence="2 3">DSM 15220</strain>
    </source>
</reference>
<feature type="transmembrane region" description="Helical" evidence="1">
    <location>
        <begin position="81"/>
        <end position="100"/>
    </location>
</feature>
<dbReference type="KEGG" id="pgm:PGRAT_02560"/>